<protein>
    <submittedName>
        <fullName evidence="2">Uncharacterized protein</fullName>
    </submittedName>
</protein>
<sequence length="407" mass="46103">MVPIQAEQQAKLVSLFKETLGQDEYTKLLSGEPSIQKYLDAGKQVSFESILPLLRISGSAQFTPDQENRYWSALQTALVSNEETDWQQIVDDTVAAIKDYRNRKNDARNRIFALVDNATYDKEVRVHWRTSYLQYNTSFTAAALSFLTEDFDVTLIPYCANEEVPVWMRKRAIARVINDADNKEEVSNLIASYWNTLIADFRKAMAEAKPRSASVSDSDTSYPRLTCYNVEQLLTPDISSATWPLQMATSFSGHDSTRRKISGLLAIGTEQAKISSLILSAAEHARQQKKSNPSINELTLAEAVAVVEGYLRDMRAFWQFRSSDFHAIYRWLEDGAALVEVPEVLRWWLENDEKNHLCSSIPEGEPPAKDKPVVTIEDKVIKVDGKIITDEQLRENIEKLGEVIGKI</sequence>
<accession>A0A8H3N444</accession>
<dbReference type="Proteomes" id="UP000465221">
    <property type="component" value="Unassembled WGS sequence"/>
</dbReference>
<dbReference type="EMBL" id="BLKC01000002">
    <property type="protein sequence ID" value="GFF22970.1"/>
    <property type="molecule type" value="Genomic_DNA"/>
</dbReference>
<evidence type="ECO:0000313" key="3">
    <source>
        <dbReference type="Proteomes" id="UP000465221"/>
    </source>
</evidence>
<feature type="coiled-coil region" evidence="1">
    <location>
        <begin position="90"/>
        <end position="117"/>
    </location>
</feature>
<dbReference type="AlphaFoldDB" id="A0A8H3N444"/>
<evidence type="ECO:0000256" key="1">
    <source>
        <dbReference type="SAM" id="Coils"/>
    </source>
</evidence>
<reference evidence="2 3" key="1">
    <citation type="submission" date="2020-01" db="EMBL/GenBank/DDBJ databases">
        <title>Draft genome sequence of Aspergillus udagawae IFM 46972.</title>
        <authorList>
            <person name="Takahashi H."/>
            <person name="Yaguchi T."/>
        </authorList>
    </citation>
    <scope>NUCLEOTIDE SEQUENCE [LARGE SCALE GENOMIC DNA]</scope>
    <source>
        <strain evidence="2 3">IFM 46972</strain>
    </source>
</reference>
<keyword evidence="1" id="KW-0175">Coiled coil</keyword>
<comment type="caution">
    <text evidence="2">The sequence shown here is derived from an EMBL/GenBank/DDBJ whole genome shotgun (WGS) entry which is preliminary data.</text>
</comment>
<evidence type="ECO:0000313" key="2">
    <source>
        <dbReference type="EMBL" id="GFF22970.1"/>
    </source>
</evidence>
<name>A0A8H3N444_9EURO</name>
<gene>
    <name evidence="2" type="ORF">IFM46972_00519</name>
</gene>
<proteinExistence type="predicted"/>
<organism evidence="2 3">
    <name type="scientific">Aspergillus udagawae</name>
    <dbReference type="NCBI Taxonomy" id="91492"/>
    <lineage>
        <taxon>Eukaryota</taxon>
        <taxon>Fungi</taxon>
        <taxon>Dikarya</taxon>
        <taxon>Ascomycota</taxon>
        <taxon>Pezizomycotina</taxon>
        <taxon>Eurotiomycetes</taxon>
        <taxon>Eurotiomycetidae</taxon>
        <taxon>Eurotiales</taxon>
        <taxon>Aspergillaceae</taxon>
        <taxon>Aspergillus</taxon>
        <taxon>Aspergillus subgen. Fumigati</taxon>
    </lineage>
</organism>